<dbReference type="PANTHER" id="PTHR30036">
    <property type="entry name" value="D-XYLOSE-BINDING PERIPLASMIC PROTEIN"/>
    <property type="match status" value="1"/>
</dbReference>
<reference evidence="3 4" key="1">
    <citation type="submission" date="2020-01" db="EMBL/GenBank/DDBJ databases">
        <title>Anaeroalcalibacter tamaniensis gen. nov., sp. nov., moderately halophilic strictly anaerobic fermenter bacterium from mud volcano of Taman peninsula.</title>
        <authorList>
            <person name="Frolova A."/>
            <person name="Merkel A.Y."/>
            <person name="Slobodkin A.I."/>
        </authorList>
    </citation>
    <scope>NUCLEOTIDE SEQUENCE [LARGE SCALE GENOMIC DNA]</scope>
    <source>
        <strain evidence="3 4">F-3ap</strain>
    </source>
</reference>
<dbReference type="GO" id="GO:0030288">
    <property type="term" value="C:outer membrane-bounded periplasmic space"/>
    <property type="evidence" value="ECO:0007669"/>
    <property type="project" value="TreeGrafter"/>
</dbReference>
<evidence type="ECO:0000259" key="2">
    <source>
        <dbReference type="Pfam" id="PF13407"/>
    </source>
</evidence>
<name>A0A7X5HWR4_9FIRM</name>
<dbReference type="GO" id="GO:0030246">
    <property type="term" value="F:carbohydrate binding"/>
    <property type="evidence" value="ECO:0007669"/>
    <property type="project" value="TreeGrafter"/>
</dbReference>
<protein>
    <submittedName>
        <fullName evidence="3">Substrate-binding domain-containing protein</fullName>
    </submittedName>
</protein>
<dbReference type="Proteomes" id="UP000461585">
    <property type="component" value="Unassembled WGS sequence"/>
</dbReference>
<proteinExistence type="predicted"/>
<keyword evidence="4" id="KW-1185">Reference proteome</keyword>
<dbReference type="Gene3D" id="3.40.50.2300">
    <property type="match status" value="2"/>
</dbReference>
<dbReference type="EMBL" id="JAAEEH010000026">
    <property type="protein sequence ID" value="NDL68052.1"/>
    <property type="molecule type" value="Genomic_DNA"/>
</dbReference>
<feature type="domain" description="Periplasmic binding protein" evidence="2">
    <location>
        <begin position="27"/>
        <end position="286"/>
    </location>
</feature>
<organism evidence="3 4">
    <name type="scientific">Anaerotalea alkaliphila</name>
    <dbReference type="NCBI Taxonomy" id="2662126"/>
    <lineage>
        <taxon>Bacteria</taxon>
        <taxon>Bacillati</taxon>
        <taxon>Bacillota</taxon>
        <taxon>Clostridia</taxon>
        <taxon>Eubacteriales</taxon>
        <taxon>Anaerotalea</taxon>
    </lineage>
</organism>
<evidence type="ECO:0000313" key="3">
    <source>
        <dbReference type="EMBL" id="NDL68052.1"/>
    </source>
</evidence>
<accession>A0A7X5HWR4</accession>
<comment type="subcellular location">
    <subcellularLocation>
        <location evidence="1">Cell envelope</location>
    </subcellularLocation>
</comment>
<dbReference type="InterPro" id="IPR028082">
    <property type="entry name" value="Peripla_BP_I"/>
</dbReference>
<evidence type="ECO:0000256" key="1">
    <source>
        <dbReference type="ARBA" id="ARBA00004196"/>
    </source>
</evidence>
<dbReference type="SUPFAM" id="SSF53822">
    <property type="entry name" value="Periplasmic binding protein-like I"/>
    <property type="match status" value="1"/>
</dbReference>
<comment type="caution">
    <text evidence="3">The sequence shown here is derived from an EMBL/GenBank/DDBJ whole genome shotgun (WGS) entry which is preliminary data.</text>
</comment>
<dbReference type="AlphaFoldDB" id="A0A7X5HWR4"/>
<dbReference type="RefSeq" id="WP_162370773.1">
    <property type="nucleotide sequence ID" value="NZ_JAAEEH010000026.1"/>
</dbReference>
<dbReference type="InterPro" id="IPR050555">
    <property type="entry name" value="Bact_Solute-Bind_Prot2"/>
</dbReference>
<dbReference type="InterPro" id="IPR025997">
    <property type="entry name" value="SBP_2_dom"/>
</dbReference>
<sequence length="313" mass="34962">MENGTSLQTEHNRTIIAGIYKSGEQIYFINEGFEVERTVLERGADEFIFIDVQMNNEKYMRAIEDIISRKIDGVILCIPDQKLSLWTVTKLRDADIPVVATNDPLINPNGTLIAPFVGVNNRRIGEMNGDWMANYAIKSGISDHQDVGVLILTMRMVTSGVERAAGEQERFKEMLPGFPESRMFHASYNGETDKGFSAAIDVYAQHPEIKKWLVMSSNEEGAIGAVRALEQIGLDWDSCVVGLGGYLAKDEFKKEYSAMKAASFFSPGVVGRTAANTLMDWINEGKEMPMEQLFNGVIITKENYKEVMGEYAD</sequence>
<evidence type="ECO:0000313" key="4">
    <source>
        <dbReference type="Proteomes" id="UP000461585"/>
    </source>
</evidence>
<gene>
    <name evidence="3" type="ORF">GXN74_09900</name>
</gene>
<dbReference type="PANTHER" id="PTHR30036:SF6">
    <property type="entry name" value="L-ARABINOSE-BINDING PERIPLASMIC PROTEIN"/>
    <property type="match status" value="1"/>
</dbReference>
<dbReference type="Pfam" id="PF13407">
    <property type="entry name" value="Peripla_BP_4"/>
    <property type="match status" value="1"/>
</dbReference>